<feature type="non-terminal residue" evidence="1">
    <location>
        <position position="1"/>
    </location>
</feature>
<accession>A0A7Y2E7N3</accession>
<dbReference type="PANTHER" id="PTHR41291">
    <property type="entry name" value="DNA ALKYLATION REPAIR PROTEIN"/>
    <property type="match status" value="1"/>
</dbReference>
<dbReference type="Pfam" id="PF08713">
    <property type="entry name" value="DNA_alkylation"/>
    <property type="match status" value="1"/>
</dbReference>
<gene>
    <name evidence="1" type="ORF">HKN21_03840</name>
</gene>
<protein>
    <submittedName>
        <fullName evidence="1">DNA alkylation repair protein</fullName>
    </submittedName>
</protein>
<evidence type="ECO:0000313" key="2">
    <source>
        <dbReference type="Proteomes" id="UP000547674"/>
    </source>
</evidence>
<organism evidence="1 2">
    <name type="scientific">Eiseniibacteriota bacterium</name>
    <dbReference type="NCBI Taxonomy" id="2212470"/>
    <lineage>
        <taxon>Bacteria</taxon>
        <taxon>Candidatus Eiseniibacteriota</taxon>
    </lineage>
</organism>
<evidence type="ECO:0000313" key="1">
    <source>
        <dbReference type="EMBL" id="NNF05867.1"/>
    </source>
</evidence>
<dbReference type="InterPro" id="IPR016024">
    <property type="entry name" value="ARM-type_fold"/>
</dbReference>
<dbReference type="AlphaFoldDB" id="A0A7Y2E7N3"/>
<comment type="caution">
    <text evidence="1">The sequence shown here is derived from an EMBL/GenBank/DDBJ whole genome shotgun (WGS) entry which is preliminary data.</text>
</comment>
<dbReference type="PANTHER" id="PTHR41291:SF1">
    <property type="entry name" value="DNA ALKYLATION REPAIR PROTEIN"/>
    <property type="match status" value="1"/>
</dbReference>
<reference evidence="1 2" key="1">
    <citation type="submission" date="2020-03" db="EMBL/GenBank/DDBJ databases">
        <title>Metabolic flexibility allows generalist bacteria to become dominant in a frequently disturbed ecosystem.</title>
        <authorList>
            <person name="Chen Y.-J."/>
            <person name="Leung P.M."/>
            <person name="Bay S.K."/>
            <person name="Hugenholtz P."/>
            <person name="Kessler A.J."/>
            <person name="Shelley G."/>
            <person name="Waite D.W."/>
            <person name="Cook P.L."/>
            <person name="Greening C."/>
        </authorList>
    </citation>
    <scope>NUCLEOTIDE SEQUENCE [LARGE SCALE GENOMIC DNA]</scope>
    <source>
        <strain evidence="1">SS_bin_28</strain>
    </source>
</reference>
<name>A0A7Y2E7N3_UNCEI</name>
<dbReference type="InterPro" id="IPR014825">
    <property type="entry name" value="DNA_alkylation"/>
</dbReference>
<dbReference type="Gene3D" id="1.25.10.90">
    <property type="match status" value="1"/>
</dbReference>
<dbReference type="EMBL" id="JABDJR010000144">
    <property type="protein sequence ID" value="NNF05867.1"/>
    <property type="molecule type" value="Genomic_DNA"/>
</dbReference>
<sequence>TGWYEARTVAVFVDESERVTARQMQTWASQFDSWAICDTACFHLFDRTAFAWEKVHAWAEAKKEFVRRGSYALLWALSVHDKSATDAKFKDALKLIEQASPDDRPLVTKGMDMALRAVGKRSKGLNAAAIGTAKKLSKSEASSLAWVGKHALKELQSTKVQGKWSC</sequence>
<dbReference type="SUPFAM" id="SSF48371">
    <property type="entry name" value="ARM repeat"/>
    <property type="match status" value="1"/>
</dbReference>
<dbReference type="Proteomes" id="UP000547674">
    <property type="component" value="Unassembled WGS sequence"/>
</dbReference>
<proteinExistence type="predicted"/>